<dbReference type="Pfam" id="PF00621">
    <property type="entry name" value="RhoGEF"/>
    <property type="match status" value="1"/>
</dbReference>
<dbReference type="SUPFAM" id="SSF48065">
    <property type="entry name" value="DBL homology domain (DH-domain)"/>
    <property type="match status" value="1"/>
</dbReference>
<feature type="domain" description="SH3" evidence="4">
    <location>
        <begin position="626"/>
        <end position="688"/>
    </location>
</feature>
<dbReference type="Pfam" id="PF07653">
    <property type="entry name" value="SH3_2"/>
    <property type="match status" value="1"/>
</dbReference>
<evidence type="ECO:0000313" key="7">
    <source>
        <dbReference type="Proteomes" id="UP000215902"/>
    </source>
</evidence>
<gene>
    <name evidence="6" type="ORF">BOX15_Mlig010699g2</name>
</gene>
<evidence type="ECO:0008006" key="8">
    <source>
        <dbReference type="Google" id="ProtNLM"/>
    </source>
</evidence>
<dbReference type="Proteomes" id="UP000215902">
    <property type="component" value="Unassembled WGS sequence"/>
</dbReference>
<feature type="domain" description="DH" evidence="5">
    <location>
        <begin position="276"/>
        <end position="463"/>
    </location>
</feature>
<evidence type="ECO:0000259" key="5">
    <source>
        <dbReference type="PROSITE" id="PS50010"/>
    </source>
</evidence>
<keyword evidence="7" id="KW-1185">Reference proteome</keyword>
<feature type="compositionally biased region" description="Low complexity" evidence="3">
    <location>
        <begin position="225"/>
        <end position="236"/>
    </location>
</feature>
<dbReference type="AlphaFoldDB" id="A0A267EDI8"/>
<evidence type="ECO:0000256" key="3">
    <source>
        <dbReference type="SAM" id="MobiDB-lite"/>
    </source>
</evidence>
<evidence type="ECO:0000256" key="1">
    <source>
        <dbReference type="ARBA" id="ARBA00022443"/>
    </source>
</evidence>
<evidence type="ECO:0000256" key="2">
    <source>
        <dbReference type="PROSITE-ProRule" id="PRU00192"/>
    </source>
</evidence>
<accession>A0A267EDI8</accession>
<comment type="caution">
    <text evidence="6">The sequence shown here is derived from an EMBL/GenBank/DDBJ whole genome shotgun (WGS) entry which is preliminary data.</text>
</comment>
<proteinExistence type="predicted"/>
<organism evidence="6 7">
    <name type="scientific">Macrostomum lignano</name>
    <dbReference type="NCBI Taxonomy" id="282301"/>
    <lineage>
        <taxon>Eukaryota</taxon>
        <taxon>Metazoa</taxon>
        <taxon>Spiralia</taxon>
        <taxon>Lophotrochozoa</taxon>
        <taxon>Platyhelminthes</taxon>
        <taxon>Rhabditophora</taxon>
        <taxon>Macrostomorpha</taxon>
        <taxon>Macrostomida</taxon>
        <taxon>Macrostomidae</taxon>
        <taxon>Macrostomum</taxon>
    </lineage>
</organism>
<dbReference type="SUPFAM" id="SSF50044">
    <property type="entry name" value="SH3-domain"/>
    <property type="match status" value="1"/>
</dbReference>
<dbReference type="EMBL" id="NIVC01002334">
    <property type="protein sequence ID" value="PAA58772.1"/>
    <property type="molecule type" value="Genomic_DNA"/>
</dbReference>
<feature type="region of interest" description="Disordered" evidence="3">
    <location>
        <begin position="22"/>
        <end position="71"/>
    </location>
</feature>
<dbReference type="GO" id="GO:0005085">
    <property type="term" value="F:guanyl-nucleotide exchange factor activity"/>
    <property type="evidence" value="ECO:0007669"/>
    <property type="project" value="InterPro"/>
</dbReference>
<keyword evidence="1 2" id="KW-0728">SH3 domain</keyword>
<dbReference type="SMART" id="SM00325">
    <property type="entry name" value="RhoGEF"/>
    <property type="match status" value="1"/>
</dbReference>
<dbReference type="SMART" id="SM00326">
    <property type="entry name" value="SH3"/>
    <property type="match status" value="1"/>
</dbReference>
<dbReference type="InterPro" id="IPR036028">
    <property type="entry name" value="SH3-like_dom_sf"/>
</dbReference>
<name>A0A267EDI8_9PLAT</name>
<dbReference type="STRING" id="282301.A0A267EDI8"/>
<dbReference type="Gene3D" id="1.20.900.10">
    <property type="entry name" value="Dbl homology (DH) domain"/>
    <property type="match status" value="1"/>
</dbReference>
<protein>
    <recommendedName>
        <fullName evidence="8">SH3 domain-containing protein</fullName>
    </recommendedName>
</protein>
<feature type="region of interest" description="Disordered" evidence="3">
    <location>
        <begin position="183"/>
        <end position="254"/>
    </location>
</feature>
<evidence type="ECO:0000313" key="6">
    <source>
        <dbReference type="EMBL" id="PAA58772.1"/>
    </source>
</evidence>
<dbReference type="InterPro" id="IPR001452">
    <property type="entry name" value="SH3_domain"/>
</dbReference>
<dbReference type="PANTHER" id="PTHR12845">
    <property type="entry name" value="GUANINE NUCLEOTIDE EXCHANGE FACTOR"/>
    <property type="match status" value="1"/>
</dbReference>
<dbReference type="PROSITE" id="PS50010">
    <property type="entry name" value="DH_2"/>
    <property type="match status" value="1"/>
</dbReference>
<feature type="compositionally biased region" description="Polar residues" evidence="3">
    <location>
        <begin position="57"/>
        <end position="66"/>
    </location>
</feature>
<dbReference type="InterPro" id="IPR047271">
    <property type="entry name" value="Ephexin-like"/>
</dbReference>
<dbReference type="CDD" id="cd00160">
    <property type="entry name" value="RhoGEF"/>
    <property type="match status" value="1"/>
</dbReference>
<sequence>MPKFSQISERFQRLKAYWEDLGASSTSPTARGAEGYTGFGSTHRLAPAGGSLRKYSNHATSSSGDQRPQHEMVASTDCLSGQYGNSELVRALGPSKGARASGRGTVKQGIRKRFEIFEDMASNGGLDSRKGSFSDETKAERAEIFLRYQAEKLQDRSKYKSVFYDRVGPEFEDPTARLSALQTSDSEGDLHENHGSAATTSATSVGATNNRSSALRLAEQSGNLSDESQQPQPQDQRGGELAGRLTSSGPSRTLWRNMPEVAEAGLLESLSKDEVKLKEAQFEFITSEASYYKNLLVLVDVFYNSSLFDHTRQNALVKALDKHHLFSNIVDIIECSTSFLKAMEEQWKKSPRMEWISQVILDSIESLKVYKDYCRNFYYQTKTLHKLCENADFVNELGELEQRPDCRRIALQSYLEMPMKRVMSLQLLMDAVVRRMSQDDPNYGASMLALGQLLTLARECDQESRMMSEKEQMLKLQNQLIFTKVKAIGCWGGGRHLIREAQVRVISATPNTQGFVAKMFLRKNYLQLHAFSDLLIVSKPKSDQGFQVLKHCPRAYVDVEYLSNASYSTFDESSQKPTLRLRMVDSSDGTPPVSLVLEMPSREEAERWLMIFSPRDELGDPVYEPDDCPQAEAIRAYTAQQKDDLELRRGDIVNIYKKTEDGWYLGSRLTQLGHRGWFPANHVREIENEHYKAKLKKVSFRRKSAVAAYARHKHL</sequence>
<dbReference type="OrthoDB" id="27593at2759"/>
<dbReference type="Gene3D" id="2.30.30.40">
    <property type="entry name" value="SH3 Domains"/>
    <property type="match status" value="1"/>
</dbReference>
<dbReference type="PROSITE" id="PS50002">
    <property type="entry name" value="SH3"/>
    <property type="match status" value="1"/>
</dbReference>
<dbReference type="PANTHER" id="PTHR12845:SF5">
    <property type="entry name" value="EPHEXIN, ISOFORM D"/>
    <property type="match status" value="1"/>
</dbReference>
<reference evidence="6 7" key="1">
    <citation type="submission" date="2017-06" db="EMBL/GenBank/DDBJ databases">
        <title>A platform for efficient transgenesis in Macrostomum lignano, a flatworm model organism for stem cell research.</title>
        <authorList>
            <person name="Berezikov E."/>
        </authorList>
    </citation>
    <scope>NUCLEOTIDE SEQUENCE [LARGE SCALE GENOMIC DNA]</scope>
    <source>
        <strain evidence="6">DV1</strain>
        <tissue evidence="6">Whole organism</tissue>
    </source>
</reference>
<evidence type="ECO:0000259" key="4">
    <source>
        <dbReference type="PROSITE" id="PS50002"/>
    </source>
</evidence>
<dbReference type="InterPro" id="IPR000219">
    <property type="entry name" value="DH_dom"/>
</dbReference>
<dbReference type="InterPro" id="IPR035899">
    <property type="entry name" value="DBL_dom_sf"/>
</dbReference>